<gene>
    <name evidence="1" type="ORF">FHR24_001460</name>
</gene>
<protein>
    <recommendedName>
        <fullName evidence="3">Transposase</fullName>
    </recommendedName>
</protein>
<keyword evidence="2" id="KW-1185">Reference proteome</keyword>
<reference evidence="1 2" key="1">
    <citation type="submission" date="2020-03" db="EMBL/GenBank/DDBJ databases">
        <title>Genomic Encyclopedia of Type Strains, Phase IV (KMG-IV): sequencing the most valuable type-strain genomes for metagenomic binning, comparative biology and taxonomic classification.</title>
        <authorList>
            <person name="Goeker M."/>
        </authorList>
    </citation>
    <scope>NUCLEOTIDE SEQUENCE [LARGE SCALE GENOMIC DNA]</scope>
    <source>
        <strain evidence="1 2">DSM 101599</strain>
    </source>
</reference>
<evidence type="ECO:0000313" key="1">
    <source>
        <dbReference type="EMBL" id="NIJ45021.1"/>
    </source>
</evidence>
<proteinExistence type="predicted"/>
<comment type="caution">
    <text evidence="1">The sequence shown here is derived from an EMBL/GenBank/DDBJ whole genome shotgun (WGS) entry which is preliminary data.</text>
</comment>
<dbReference type="RefSeq" id="WP_167186120.1">
    <property type="nucleotide sequence ID" value="NZ_JAASQL010000001.1"/>
</dbReference>
<sequence length="63" mass="7258">MAKKIYDKEVIDELALDNKVNERTIRRYLSPANNSLEADIIKKKYNAIVSAKKSFVKAFIQTI</sequence>
<accession>A0ABX0UBT7</accession>
<evidence type="ECO:0008006" key="3">
    <source>
        <dbReference type="Google" id="ProtNLM"/>
    </source>
</evidence>
<evidence type="ECO:0000313" key="2">
    <source>
        <dbReference type="Proteomes" id="UP000745859"/>
    </source>
</evidence>
<dbReference type="Proteomes" id="UP000745859">
    <property type="component" value="Unassembled WGS sequence"/>
</dbReference>
<organism evidence="1 2">
    <name type="scientific">Wenyingzhuangia heitensis</name>
    <dbReference type="NCBI Taxonomy" id="1487859"/>
    <lineage>
        <taxon>Bacteria</taxon>
        <taxon>Pseudomonadati</taxon>
        <taxon>Bacteroidota</taxon>
        <taxon>Flavobacteriia</taxon>
        <taxon>Flavobacteriales</taxon>
        <taxon>Flavobacteriaceae</taxon>
        <taxon>Wenyingzhuangia</taxon>
    </lineage>
</organism>
<dbReference type="EMBL" id="JAASQL010000001">
    <property type="protein sequence ID" value="NIJ45021.1"/>
    <property type="molecule type" value="Genomic_DNA"/>
</dbReference>
<name>A0ABX0UBT7_9FLAO</name>